<name>A0A3R6YJV9_9LACO</name>
<sequence length="555" mass="63004">MSKKHCYYLLINDLVILAVVAYSLFTFGVQGGYDPVFHMGRIHTLATNIASGNFPNPIGFEYLNGLGYGVGFFYGNFFLYPFALLNLLGLSRYNCYLLFICCTLIAAMAAINYAVQQLFHCDWATIIAGPLYLSSYYYIGVVYLRAAAGEMLALAIMPLALLALFKVLHGEQHYWYILAISFAMLLVAHVLSFLILVGTAMLLTLFNFRHWWLHKHILWSLCKSALLFAGLTMAFLLPFLEQYTAQKYISTTMNPGENIYSIVSDVLYLNQLFDLRQIWNLNGGLFFILTIVALILNLYYWKTNTNEIIAQATGVILICSLILVSPIVLRAVVKVFRPLVLLQVITRINVVLLPLCVIVIVFAFAQLIEHWQSFQGISEFGLLLVISLITILFPIKQNLAAMQLCRAQVPNEYNISRGEYEPQDFFNYNLQQKSKVTPSWLARQEGYTIRANNHHYALIQLNHPTTAKTIMLPRLYYRGYHVQAGNQQLPVTRKNGLVAVNLTTKHHFKTLKVSYQPTLLAIIGGWISMLSFVGLAINLLMKKFKISQVQKNDIP</sequence>
<dbReference type="AlphaFoldDB" id="A0A3R6YJV9"/>
<proteinExistence type="predicted"/>
<feature type="transmembrane region" description="Helical" evidence="1">
    <location>
        <begin position="278"/>
        <end position="301"/>
    </location>
</feature>
<feature type="transmembrane region" description="Helical" evidence="1">
    <location>
        <begin position="217"/>
        <end position="240"/>
    </location>
</feature>
<feature type="transmembrane region" description="Helical" evidence="1">
    <location>
        <begin position="7"/>
        <end position="29"/>
    </location>
</feature>
<feature type="transmembrane region" description="Helical" evidence="1">
    <location>
        <begin position="95"/>
        <end position="114"/>
    </location>
</feature>
<evidence type="ECO:0000256" key="1">
    <source>
        <dbReference type="SAM" id="Phobius"/>
    </source>
</evidence>
<reference evidence="2 3" key="1">
    <citation type="submission" date="2018-07" db="EMBL/GenBank/DDBJ databases">
        <title>Genome sequences of six Lactobacillus spp. isolated from bumble bee guts.</title>
        <authorList>
            <person name="Motta E.V.S."/>
            <person name="Moran N.A."/>
        </authorList>
    </citation>
    <scope>NUCLEOTIDE SEQUENCE [LARGE SCALE GENOMIC DNA]</scope>
    <source>
        <strain evidence="2 3">LV-8.1</strain>
    </source>
</reference>
<evidence type="ECO:0000313" key="2">
    <source>
        <dbReference type="EMBL" id="RHW47831.1"/>
    </source>
</evidence>
<evidence type="ECO:0000313" key="3">
    <source>
        <dbReference type="Proteomes" id="UP000284822"/>
    </source>
</evidence>
<keyword evidence="1" id="KW-0472">Membrane</keyword>
<gene>
    <name evidence="2" type="ORF">DS832_03470</name>
</gene>
<feature type="transmembrane region" description="Helical" evidence="1">
    <location>
        <begin position="519"/>
        <end position="541"/>
    </location>
</feature>
<dbReference type="RefSeq" id="WP_118910321.1">
    <property type="nucleotide sequence ID" value="NZ_QOCS01000007.1"/>
</dbReference>
<feature type="transmembrane region" description="Helical" evidence="1">
    <location>
        <begin position="151"/>
        <end position="168"/>
    </location>
</feature>
<feature type="transmembrane region" description="Helical" evidence="1">
    <location>
        <begin position="66"/>
        <end position="88"/>
    </location>
</feature>
<dbReference type="EMBL" id="QOCS01000007">
    <property type="protein sequence ID" value="RHW47831.1"/>
    <property type="molecule type" value="Genomic_DNA"/>
</dbReference>
<feature type="transmembrane region" description="Helical" evidence="1">
    <location>
        <begin position="344"/>
        <end position="365"/>
    </location>
</feature>
<keyword evidence="1" id="KW-0812">Transmembrane</keyword>
<evidence type="ECO:0008006" key="4">
    <source>
        <dbReference type="Google" id="ProtNLM"/>
    </source>
</evidence>
<feature type="transmembrane region" description="Helical" evidence="1">
    <location>
        <begin position="377"/>
        <end position="395"/>
    </location>
</feature>
<feature type="transmembrane region" description="Helical" evidence="1">
    <location>
        <begin position="174"/>
        <end position="205"/>
    </location>
</feature>
<organism evidence="2 3">
    <name type="scientific">Bombilactobacillus bombi</name>
    <dbReference type="NCBI Taxonomy" id="1303590"/>
    <lineage>
        <taxon>Bacteria</taxon>
        <taxon>Bacillati</taxon>
        <taxon>Bacillota</taxon>
        <taxon>Bacilli</taxon>
        <taxon>Lactobacillales</taxon>
        <taxon>Lactobacillaceae</taxon>
        <taxon>Bombilactobacillus</taxon>
    </lineage>
</organism>
<comment type="caution">
    <text evidence="2">The sequence shown here is derived from an EMBL/GenBank/DDBJ whole genome shotgun (WGS) entry which is preliminary data.</text>
</comment>
<keyword evidence="1" id="KW-1133">Transmembrane helix</keyword>
<accession>A0A3R6YJV9</accession>
<protein>
    <recommendedName>
        <fullName evidence="4">Membrane protein 6-pyruvoyl-tetrahydropterin synthase-related domain-containing protein</fullName>
    </recommendedName>
</protein>
<feature type="transmembrane region" description="Helical" evidence="1">
    <location>
        <begin position="308"/>
        <end position="332"/>
    </location>
</feature>
<dbReference type="Proteomes" id="UP000284822">
    <property type="component" value="Unassembled WGS sequence"/>
</dbReference>